<dbReference type="EMBL" id="CP010070">
    <property type="protein sequence ID" value="AIZ56117.1"/>
    <property type="molecule type" value="Genomic_DNA"/>
</dbReference>
<dbReference type="PANTHER" id="PTHR10882:SF0">
    <property type="entry name" value="DIPHTHINE METHYL ESTER SYNTHASE"/>
    <property type="match status" value="1"/>
</dbReference>
<dbReference type="CDD" id="cd11647">
    <property type="entry name" value="DHP5_DphB"/>
    <property type="match status" value="1"/>
</dbReference>
<dbReference type="KEGG" id="mear:Mpt1_c02170"/>
<dbReference type="GeneID" id="24817890"/>
<reference evidence="9 10" key="1">
    <citation type="journal article" date="2014" name="Appl. Environ. Microbiol.">
        <title>Comparative Genome Analysis of 'Candidatus Methanoplasma termitum' Indicates a New Mode of Energy Metabolism in the Seventh Order of Methanogens.</title>
        <authorList>
            <person name="Lang K."/>
            <person name="Schuldes J."/>
            <person name="Klingl A."/>
            <person name="Poehlein A."/>
            <person name="Daniel R."/>
            <person name="Brune A."/>
        </authorList>
    </citation>
    <scope>NUCLEOTIDE SEQUENCE [LARGE SCALE GENOMIC DNA]</scope>
    <source>
        <strain evidence="10">Mpt1</strain>
    </source>
</reference>
<evidence type="ECO:0000259" key="8">
    <source>
        <dbReference type="Pfam" id="PF00590"/>
    </source>
</evidence>
<dbReference type="EC" id="2.1.1.98" evidence="6"/>
<comment type="catalytic activity">
    <reaction evidence="6">
        <text>2-[(3S)-amino-3-carboxypropyl]-L-histidyl-[translation elongation factor 2] + 3 S-adenosyl-L-methionine = diphthine-[translation elongation factor 2] + 3 S-adenosyl-L-homocysteine + 3 H(+)</text>
        <dbReference type="Rhea" id="RHEA:36415"/>
        <dbReference type="Rhea" id="RHEA-COMP:9749"/>
        <dbReference type="Rhea" id="RHEA-COMP:10172"/>
        <dbReference type="ChEBI" id="CHEBI:15378"/>
        <dbReference type="ChEBI" id="CHEBI:57856"/>
        <dbReference type="ChEBI" id="CHEBI:59789"/>
        <dbReference type="ChEBI" id="CHEBI:73995"/>
        <dbReference type="ChEBI" id="CHEBI:82696"/>
        <dbReference type="EC" id="2.1.1.98"/>
    </reaction>
</comment>
<dbReference type="NCBIfam" id="TIGR00522">
    <property type="entry name" value="dph5"/>
    <property type="match status" value="1"/>
</dbReference>
<dbReference type="InterPro" id="IPR014777">
    <property type="entry name" value="4pyrrole_Mease_sub1"/>
</dbReference>
<evidence type="ECO:0000313" key="9">
    <source>
        <dbReference type="EMBL" id="AIZ56117.1"/>
    </source>
</evidence>
<dbReference type="Proteomes" id="UP000030787">
    <property type="component" value="Chromosome"/>
</dbReference>
<dbReference type="GO" id="GO:0032259">
    <property type="term" value="P:methylation"/>
    <property type="evidence" value="ECO:0007669"/>
    <property type="project" value="UniProtKB-KW"/>
</dbReference>
<accession>A0A0A7LCX4</accession>
<dbReference type="Pfam" id="PF00590">
    <property type="entry name" value="TP_methylase"/>
    <property type="match status" value="1"/>
</dbReference>
<feature type="binding site" evidence="6 7">
    <location>
        <begin position="115"/>
        <end position="116"/>
    </location>
    <ligand>
        <name>S-adenosyl-L-methionine</name>
        <dbReference type="ChEBI" id="CHEBI:59789"/>
    </ligand>
</feature>
<evidence type="ECO:0000313" key="10">
    <source>
        <dbReference type="Proteomes" id="UP000030787"/>
    </source>
</evidence>
<protein>
    <recommendedName>
        <fullName evidence="6">Diphthine synthase</fullName>
        <ecNumber evidence="6">2.1.1.98</ecNumber>
    </recommendedName>
    <alternativeName>
        <fullName evidence="6">Diphthamide biosynthesis methyltransferase</fullName>
    </alternativeName>
</protein>
<keyword evidence="10" id="KW-1185">Reference proteome</keyword>
<dbReference type="OrthoDB" id="39139at2157"/>
<dbReference type="Gene3D" id="3.40.1010.10">
    <property type="entry name" value="Cobalt-precorrin-4 Transmethylase, Domain 1"/>
    <property type="match status" value="1"/>
</dbReference>
<dbReference type="UniPathway" id="UPA00559"/>
<dbReference type="InterPro" id="IPR035996">
    <property type="entry name" value="4pyrrol_Methylase_sf"/>
</dbReference>
<dbReference type="SUPFAM" id="SSF53790">
    <property type="entry name" value="Tetrapyrrole methylase"/>
    <property type="match status" value="1"/>
</dbReference>
<keyword evidence="5 6" id="KW-0949">S-adenosyl-L-methionine</keyword>
<name>A0A0A7LCX4_9ARCH</name>
<keyword evidence="4 6" id="KW-0808">Transferase</keyword>
<comment type="subunit">
    <text evidence="6">Homodimer.</text>
</comment>
<feature type="binding site" evidence="6 7">
    <location>
        <position position="210"/>
    </location>
    <ligand>
        <name>S-adenosyl-L-methionine</name>
        <dbReference type="ChEBI" id="CHEBI:59789"/>
    </ligand>
</feature>
<sequence>MRSGIVFVGLGLSGTDGMTVKGLNALKECDKIYAEFYTSTLIGAAIGDIESAIGKKINMVHRTQVEEEEFIISDAKTMVVGFVTAGDTMLATTHVDLRIQAEEEGIPVKVIHGVSIFGACPSSLGLQPYKFGRTVTLPFLESGYQPKSPYDNIKQNKDRGLHTMILLDIRADELRYMTAHQAIEWLIEGEKKWNEGLITDRTVICVVSNAGSENEKLFAGYPQDLLKKDLGAPLQTLVIPGNLHFMESYALVDFAGAPKEIIENEDE</sequence>
<evidence type="ECO:0000256" key="1">
    <source>
        <dbReference type="ARBA" id="ARBA00005156"/>
    </source>
</evidence>
<dbReference type="GO" id="GO:0004164">
    <property type="term" value="F:diphthine synthase activity"/>
    <property type="evidence" value="ECO:0007669"/>
    <property type="project" value="UniProtKB-UniRule"/>
</dbReference>
<dbReference type="InterPro" id="IPR000878">
    <property type="entry name" value="4pyrrol_Mease"/>
</dbReference>
<comment type="pathway">
    <text evidence="1 6">Protein modification; peptidyl-diphthamide biosynthesis.</text>
</comment>
<dbReference type="PIRSF" id="PIRSF036432">
    <property type="entry name" value="Diphthine_synth"/>
    <property type="match status" value="1"/>
</dbReference>
<feature type="binding site" evidence="6 7">
    <location>
        <position position="87"/>
    </location>
    <ligand>
        <name>S-adenosyl-L-methionine</name>
        <dbReference type="ChEBI" id="CHEBI:59789"/>
    </ligand>
</feature>
<proteinExistence type="inferred from homology"/>
<evidence type="ECO:0000256" key="2">
    <source>
        <dbReference type="ARBA" id="ARBA00006729"/>
    </source>
</evidence>
<feature type="binding site" evidence="6 7">
    <location>
        <position position="167"/>
    </location>
    <ligand>
        <name>S-adenosyl-L-methionine</name>
        <dbReference type="ChEBI" id="CHEBI:59789"/>
    </ligand>
</feature>
<dbReference type="Gene3D" id="3.30.950.10">
    <property type="entry name" value="Methyltransferase, Cobalt-precorrin-4 Transmethylase, Domain 2"/>
    <property type="match status" value="1"/>
</dbReference>
<feature type="domain" description="Tetrapyrrole methylase" evidence="8">
    <location>
        <begin position="5"/>
        <end position="220"/>
    </location>
</feature>
<feature type="binding site" evidence="6 7">
    <location>
        <position position="235"/>
    </location>
    <ligand>
        <name>S-adenosyl-L-methionine</name>
        <dbReference type="ChEBI" id="CHEBI:59789"/>
    </ligand>
</feature>
<evidence type="ECO:0000256" key="7">
    <source>
        <dbReference type="PIRSR" id="PIRSR036432-1"/>
    </source>
</evidence>
<dbReference type="AlphaFoldDB" id="A0A0A7LCX4"/>
<evidence type="ECO:0000256" key="3">
    <source>
        <dbReference type="ARBA" id="ARBA00022603"/>
    </source>
</evidence>
<dbReference type="HOGENOM" id="CLU_066040_0_0_2"/>
<feature type="binding site" evidence="6 7">
    <location>
        <position position="90"/>
    </location>
    <ligand>
        <name>S-adenosyl-L-methionine</name>
        <dbReference type="ChEBI" id="CHEBI:59789"/>
    </ligand>
</feature>
<organism evidence="9 10">
    <name type="scientific">Candidatus Methanoplasma termitum</name>
    <dbReference type="NCBI Taxonomy" id="1577791"/>
    <lineage>
        <taxon>Archaea</taxon>
        <taxon>Methanobacteriati</taxon>
        <taxon>Thermoplasmatota</taxon>
        <taxon>Thermoplasmata</taxon>
        <taxon>Methanomassiliicoccales</taxon>
        <taxon>Methanomassiliicoccaceae</taxon>
        <taxon>Candidatus Methanoplasma</taxon>
    </lineage>
</organism>
<dbReference type="InterPro" id="IPR004551">
    <property type="entry name" value="Dphthn_synthase"/>
</dbReference>
<keyword evidence="3 6" id="KW-0489">Methyltransferase</keyword>
<dbReference type="InterPro" id="IPR014776">
    <property type="entry name" value="4pyrrole_Mease_sub2"/>
</dbReference>
<gene>
    <name evidence="6 9" type="primary">dphB</name>
    <name evidence="9" type="ORF">Mpt1_c02170</name>
</gene>
<dbReference type="STRING" id="1577791.Mpt1_c02170"/>
<dbReference type="PANTHER" id="PTHR10882">
    <property type="entry name" value="DIPHTHINE SYNTHASE"/>
    <property type="match status" value="1"/>
</dbReference>
<evidence type="ECO:0000256" key="5">
    <source>
        <dbReference type="ARBA" id="ARBA00022691"/>
    </source>
</evidence>
<dbReference type="RefSeq" id="WP_048111469.1">
    <property type="nucleotide sequence ID" value="NZ_CP010070.1"/>
</dbReference>
<feature type="binding site" evidence="6 7">
    <location>
        <position position="12"/>
    </location>
    <ligand>
        <name>S-adenosyl-L-methionine</name>
        <dbReference type="ChEBI" id="CHEBI:59789"/>
    </ligand>
</feature>
<dbReference type="HAMAP" id="MF_01084">
    <property type="entry name" value="Diphthine_synth"/>
    <property type="match status" value="1"/>
</dbReference>
<comment type="similarity">
    <text evidence="2 6">Belongs to the diphthine synthase family.</text>
</comment>
<evidence type="ECO:0000256" key="6">
    <source>
        <dbReference type="HAMAP-Rule" id="MF_01084"/>
    </source>
</evidence>
<evidence type="ECO:0000256" key="4">
    <source>
        <dbReference type="ARBA" id="ARBA00022679"/>
    </source>
</evidence>
<comment type="function">
    <text evidence="6">S-adenosyl-L-methionine-dependent methyltransferase that catalyzes the trimethylation of the amino group of the modified target histidine residue in translation elongation factor 2 (EF-2), to form an intermediate called diphthine. The three successive methylation reactions represent the second step of diphthamide biosynthesis.</text>
</comment>
<dbReference type="GO" id="GO:0017183">
    <property type="term" value="P:protein histidyl modification to diphthamide"/>
    <property type="evidence" value="ECO:0007669"/>
    <property type="project" value="UniProtKB-UniRule"/>
</dbReference>